<dbReference type="PANTHER" id="PTHR13483">
    <property type="entry name" value="BOX C_D SNORNA PROTEIN 1-RELATED"/>
    <property type="match status" value="1"/>
</dbReference>
<evidence type="ECO:0000256" key="6">
    <source>
        <dbReference type="ARBA" id="ARBA00022723"/>
    </source>
</evidence>
<proteinExistence type="predicted"/>
<dbReference type="InterPro" id="IPR051639">
    <property type="entry name" value="BCD1"/>
</dbReference>
<evidence type="ECO:0000256" key="4">
    <source>
        <dbReference type="ARBA" id="ARBA00022490"/>
    </source>
</evidence>
<evidence type="ECO:0000256" key="11">
    <source>
        <dbReference type="PROSITE-ProRule" id="PRU00453"/>
    </source>
</evidence>
<keyword evidence="9" id="KW-0539">Nucleus</keyword>
<evidence type="ECO:0000256" key="8">
    <source>
        <dbReference type="ARBA" id="ARBA00022833"/>
    </source>
</evidence>
<keyword evidence="13" id="KW-1185">Reference proteome</keyword>
<dbReference type="InterPro" id="IPR007529">
    <property type="entry name" value="Znf_HIT"/>
</dbReference>
<keyword evidence="6" id="KW-0479">Metal-binding</keyword>
<keyword evidence="7 11" id="KW-0863">Zinc-finger</keyword>
<evidence type="ECO:0000313" key="14">
    <source>
        <dbReference type="RefSeq" id="XP_014662217.1"/>
    </source>
</evidence>
<evidence type="ECO:0000256" key="1">
    <source>
        <dbReference type="ARBA" id="ARBA00004123"/>
    </source>
</evidence>
<dbReference type="CDD" id="cd23024">
    <property type="entry name" value="zf-HIT_ZNHIT2-3"/>
    <property type="match status" value="1"/>
</dbReference>
<keyword evidence="5" id="KW-0597">Phosphoprotein</keyword>
<accession>A0ABM1DQJ6</accession>
<reference evidence="14" key="1">
    <citation type="submission" date="2025-08" db="UniProtKB">
        <authorList>
            <consortium name="RefSeq"/>
        </authorList>
    </citation>
    <scope>IDENTIFICATION</scope>
</reference>
<dbReference type="PANTHER" id="PTHR13483:SF11">
    <property type="entry name" value="ZINC FINGER HIT DOMAIN-CONTAINING PROTEIN 3"/>
    <property type="match status" value="1"/>
</dbReference>
<sequence length="152" mass="16678">MSAGSKCQVCSAQRQRYRCPTCRIPYCSVACFKVHKENRCEAKEEVARTAPRGGGGDVRVEDAIGESGDRVASETLDWLRSSEEVKDLLSNPHLRAIIRELNASASVPQFIDKCMREPIFTEFANACLRSVREGPAGVPEAADAISDEDDTN</sequence>
<evidence type="ECO:0000259" key="12">
    <source>
        <dbReference type="PROSITE" id="PS51083"/>
    </source>
</evidence>
<dbReference type="Pfam" id="PF21373">
    <property type="entry name" value="ZNHIT3_C"/>
    <property type="match status" value="1"/>
</dbReference>
<dbReference type="Gene3D" id="3.30.60.190">
    <property type="match status" value="1"/>
</dbReference>
<evidence type="ECO:0000256" key="10">
    <source>
        <dbReference type="ARBA" id="ARBA00046946"/>
    </source>
</evidence>
<organism evidence="13 14">
    <name type="scientific">Priapulus caudatus</name>
    <name type="common">Priapulid worm</name>
    <dbReference type="NCBI Taxonomy" id="37621"/>
    <lineage>
        <taxon>Eukaryota</taxon>
        <taxon>Metazoa</taxon>
        <taxon>Ecdysozoa</taxon>
        <taxon>Scalidophora</taxon>
        <taxon>Priapulida</taxon>
        <taxon>Priapulimorpha</taxon>
        <taxon>Priapulimorphida</taxon>
        <taxon>Priapulidae</taxon>
        <taxon>Priapulus</taxon>
    </lineage>
</organism>
<dbReference type="Proteomes" id="UP000695022">
    <property type="component" value="Unplaced"/>
</dbReference>
<gene>
    <name evidence="14" type="primary">LOC106805219</name>
</gene>
<evidence type="ECO:0000256" key="7">
    <source>
        <dbReference type="ARBA" id="ARBA00022771"/>
    </source>
</evidence>
<dbReference type="SUPFAM" id="SSF144232">
    <property type="entry name" value="HIT/MYND zinc finger-like"/>
    <property type="match status" value="1"/>
</dbReference>
<keyword evidence="8" id="KW-0862">Zinc</keyword>
<protein>
    <recommendedName>
        <fullName evidence="3">Zinc finger HIT domain-containing protein 3</fullName>
    </recommendedName>
</protein>
<dbReference type="GeneID" id="106805219"/>
<evidence type="ECO:0000256" key="2">
    <source>
        <dbReference type="ARBA" id="ARBA00004496"/>
    </source>
</evidence>
<feature type="domain" description="HIT-type" evidence="12">
    <location>
        <begin position="7"/>
        <end position="40"/>
    </location>
</feature>
<evidence type="ECO:0000256" key="9">
    <source>
        <dbReference type="ARBA" id="ARBA00023242"/>
    </source>
</evidence>
<evidence type="ECO:0000256" key="5">
    <source>
        <dbReference type="ARBA" id="ARBA00022553"/>
    </source>
</evidence>
<keyword evidence="4" id="KW-0963">Cytoplasm</keyword>
<evidence type="ECO:0000256" key="3">
    <source>
        <dbReference type="ARBA" id="ARBA00021568"/>
    </source>
</evidence>
<dbReference type="PROSITE" id="PS51083">
    <property type="entry name" value="ZF_HIT"/>
    <property type="match status" value="1"/>
</dbReference>
<dbReference type="RefSeq" id="XP_014662217.1">
    <property type="nucleotide sequence ID" value="XM_014806731.1"/>
</dbReference>
<comment type="subcellular location">
    <subcellularLocation>
        <location evidence="2">Cytoplasm</location>
    </subcellularLocation>
    <subcellularLocation>
        <location evidence="1">Nucleus</location>
    </subcellularLocation>
</comment>
<name>A0ABM1DQJ6_PRICU</name>
<evidence type="ECO:0000313" key="13">
    <source>
        <dbReference type="Proteomes" id="UP000695022"/>
    </source>
</evidence>
<dbReference type="InterPro" id="IPR048371">
    <property type="entry name" value="ZNHIT3_C"/>
</dbReference>
<comment type="subunit">
    <text evidence="10">Thyroid receptor interacting proteins (TRIPs) specifically interact with the ligand binding domain of the thyroid receptor (TR). Requires the presence of thyroid hormone for its interaction. Interacts with NUFIP1. Interacts (via HIT-type zinc finger) with the RUVBL1/RUVBL2 complex in the presence of ADP.</text>
</comment>
<dbReference type="Pfam" id="PF04438">
    <property type="entry name" value="zf-HIT"/>
    <property type="match status" value="1"/>
</dbReference>